<evidence type="ECO:0000259" key="2">
    <source>
        <dbReference type="Pfam" id="PF04183"/>
    </source>
</evidence>
<dbReference type="STRING" id="1187848.A1QO_14530"/>
<comment type="caution">
    <text evidence="4">The sequence shown here is derived from an EMBL/GenBank/DDBJ whole genome shotgun (WGS) entry which is preliminary data.</text>
</comment>
<dbReference type="RefSeq" id="WP_017041126.1">
    <property type="nucleotide sequence ID" value="NZ_AJYQ02000130.1"/>
</dbReference>
<dbReference type="Pfam" id="PF06276">
    <property type="entry name" value="FhuF"/>
    <property type="match status" value="1"/>
</dbReference>
<dbReference type="PANTHER" id="PTHR34384">
    <property type="entry name" value="L-2,3-DIAMINOPROPANOATE--CITRATE LIGASE"/>
    <property type="match status" value="1"/>
</dbReference>
<protein>
    <submittedName>
        <fullName evidence="4">Aerobactin synthase IucC</fullName>
    </submittedName>
</protein>
<accession>A0A1E5BB17</accession>
<proteinExistence type="predicted"/>
<dbReference type="InterPro" id="IPR022770">
    <property type="entry name" value="IucA/IucC-like_C"/>
</dbReference>
<dbReference type="InterPro" id="IPR007310">
    <property type="entry name" value="Aerobactin_biosyn_IucA/IucC_N"/>
</dbReference>
<dbReference type="GO" id="GO:0016881">
    <property type="term" value="F:acid-amino acid ligase activity"/>
    <property type="evidence" value="ECO:0007669"/>
    <property type="project" value="UniProtKB-ARBA"/>
</dbReference>
<dbReference type="eggNOG" id="COG4264">
    <property type="taxonomic scope" value="Bacteria"/>
</dbReference>
<dbReference type="EMBL" id="AJYQ02000130">
    <property type="protein sequence ID" value="OEE31158.1"/>
    <property type="molecule type" value="Genomic_DNA"/>
</dbReference>
<dbReference type="GO" id="GO:0019290">
    <property type="term" value="P:siderophore biosynthetic process"/>
    <property type="evidence" value="ECO:0007669"/>
    <property type="project" value="InterPro"/>
</dbReference>
<name>A0A1E5BB17_9VIBR</name>
<dbReference type="Pfam" id="PF04183">
    <property type="entry name" value="IucA_IucC"/>
    <property type="match status" value="1"/>
</dbReference>
<sequence length="603" mass="68992">MDQIALQRYWLPMNRHLVAKLISELAYEQAFNLVGDKDEDIDKGVFSLALTKDVTYQFLGKVNIWGQVNIDPESVVRLAPDHQKQQHQDQGTVLATTFMRDIQTLIGISDEALAEHFEDLNATLLGDCKLALRKANMTARDLAYLPCEQQQSLFDGHPKFAFNKGRRGWGSSDLNRYAPESENTFQLTWVAVHHSIIQKATNQRVDWQQLLYTAIDHVDYQAMDRIVSSFHVDCSEYTYVPVHPWQWDQKLSLLFVRELAEKSLIYIGEHGDRFLPQLSIRTLSNVDRPMSYDIKLPLTIMNTSCYRGIPGRYILAGPIASDWIDSLFKSDPLLIEKQAEVLQEPAAAFVGQSDYQGLIDAPYRYHELLGVIWRESAHSKLKENEHAILMAALMECDASGAPIIEEYIASSGLDNSEWLTCLFDVVVIPFYHLLCKYGVSLIAHGQNVTLVLENSIPTRILLKDFQGDMRLVDRVLPEQDSLDQCVKDVTVKLPEELIIHDLQTGHFVTVLRFISPLVARSGLPEMTFYELLGRSIQQYMQKCIQSDPEMEERFERLDLFKPRILRIGLNLAKFRHSTDSSASRMLPDMDDRLDNPLYKALNQ</sequence>
<dbReference type="Gene3D" id="3.30.310.280">
    <property type="match status" value="1"/>
</dbReference>
<evidence type="ECO:0000259" key="3">
    <source>
        <dbReference type="Pfam" id="PF06276"/>
    </source>
</evidence>
<reference evidence="4 5" key="1">
    <citation type="journal article" date="2012" name="Science">
        <title>Ecological populations of bacteria act as socially cohesive units of antibiotic production and resistance.</title>
        <authorList>
            <person name="Cordero O.X."/>
            <person name="Wildschutte H."/>
            <person name="Kirkup B."/>
            <person name="Proehl S."/>
            <person name="Ngo L."/>
            <person name="Hussain F."/>
            <person name="Le Roux F."/>
            <person name="Mincer T."/>
            <person name="Polz M.F."/>
        </authorList>
    </citation>
    <scope>NUCLEOTIDE SEQUENCE [LARGE SCALE GENOMIC DNA]</scope>
    <source>
        <strain evidence="4 5">ZF-129</strain>
    </source>
</reference>
<dbReference type="OrthoDB" id="495728at2"/>
<dbReference type="Gene3D" id="1.10.510.40">
    <property type="match status" value="1"/>
</dbReference>
<feature type="domain" description="Aerobactin siderophore biosynthesis IucA/IucC N-terminal" evidence="2">
    <location>
        <begin position="149"/>
        <end position="394"/>
    </location>
</feature>
<gene>
    <name evidence="4" type="ORF">A1QO_14530</name>
</gene>
<evidence type="ECO:0000313" key="5">
    <source>
        <dbReference type="Proteomes" id="UP000094741"/>
    </source>
</evidence>
<dbReference type="Gene3D" id="6.10.250.3370">
    <property type="match status" value="1"/>
</dbReference>
<dbReference type="InterPro" id="IPR037455">
    <property type="entry name" value="LucA/IucC-like"/>
</dbReference>
<dbReference type="PANTHER" id="PTHR34384:SF6">
    <property type="entry name" value="STAPHYLOFERRIN B SYNTHASE"/>
    <property type="match status" value="1"/>
</dbReference>
<evidence type="ECO:0000256" key="1">
    <source>
        <dbReference type="ARBA" id="ARBA00004924"/>
    </source>
</evidence>
<dbReference type="Proteomes" id="UP000094741">
    <property type="component" value="Unassembled WGS sequence"/>
</dbReference>
<feature type="domain" description="Aerobactin siderophore biosynthesis IucA/IucC-like C-terminal" evidence="3">
    <location>
        <begin position="416"/>
        <end position="570"/>
    </location>
</feature>
<comment type="pathway">
    <text evidence="1">Siderophore biosynthesis.</text>
</comment>
<evidence type="ECO:0000313" key="4">
    <source>
        <dbReference type="EMBL" id="OEE31158.1"/>
    </source>
</evidence>
<organism evidence="4 5">
    <name type="scientific">Vibrio genomosp. F10 str. ZF-129</name>
    <dbReference type="NCBI Taxonomy" id="1187848"/>
    <lineage>
        <taxon>Bacteria</taxon>
        <taxon>Pseudomonadati</taxon>
        <taxon>Pseudomonadota</taxon>
        <taxon>Gammaproteobacteria</taxon>
        <taxon>Vibrionales</taxon>
        <taxon>Vibrionaceae</taxon>
        <taxon>Vibrio</taxon>
    </lineage>
</organism>
<dbReference type="AlphaFoldDB" id="A0A1E5BB17"/>